<dbReference type="AlphaFoldDB" id="A0A1H9EKY2"/>
<keyword evidence="5 6" id="KW-0472">Membrane</keyword>
<organism evidence="7 8">
    <name type="scientific">Streptomyces radiopugnans</name>
    <dbReference type="NCBI Taxonomy" id="403935"/>
    <lineage>
        <taxon>Bacteria</taxon>
        <taxon>Bacillati</taxon>
        <taxon>Actinomycetota</taxon>
        <taxon>Actinomycetes</taxon>
        <taxon>Kitasatosporales</taxon>
        <taxon>Streptomycetaceae</taxon>
        <taxon>Streptomyces</taxon>
    </lineage>
</organism>
<comment type="subcellular location">
    <subcellularLocation>
        <location evidence="1">Cell membrane</location>
        <topology evidence="1">Multi-pass membrane protein</topology>
    </subcellularLocation>
</comment>
<evidence type="ECO:0000313" key="8">
    <source>
        <dbReference type="Proteomes" id="UP000199055"/>
    </source>
</evidence>
<evidence type="ECO:0000256" key="4">
    <source>
        <dbReference type="ARBA" id="ARBA00022989"/>
    </source>
</evidence>
<gene>
    <name evidence="7" type="ORF">SAMN05216481_105183</name>
</gene>
<accession>A0A1H9EKY2</accession>
<dbReference type="InterPro" id="IPR001123">
    <property type="entry name" value="LeuE-type"/>
</dbReference>
<dbReference type="STRING" id="403935.SAMN05216481_105183"/>
<keyword evidence="2" id="KW-1003">Cell membrane</keyword>
<keyword evidence="4 6" id="KW-1133">Transmembrane helix</keyword>
<protein>
    <submittedName>
        <fullName evidence="7">Threonine/homoserine/homoserine lactone efflux protein</fullName>
    </submittedName>
</protein>
<proteinExistence type="predicted"/>
<evidence type="ECO:0000256" key="1">
    <source>
        <dbReference type="ARBA" id="ARBA00004651"/>
    </source>
</evidence>
<reference evidence="7 8" key="1">
    <citation type="submission" date="2016-10" db="EMBL/GenBank/DDBJ databases">
        <authorList>
            <person name="de Groot N.N."/>
        </authorList>
    </citation>
    <scope>NUCLEOTIDE SEQUENCE [LARGE SCALE GENOMIC DNA]</scope>
    <source>
        <strain evidence="7 8">CGMCC 4.3519</strain>
    </source>
</reference>
<evidence type="ECO:0000313" key="7">
    <source>
        <dbReference type="EMBL" id="SEQ26341.1"/>
    </source>
</evidence>
<feature type="transmembrane region" description="Helical" evidence="6">
    <location>
        <begin position="120"/>
        <end position="140"/>
    </location>
</feature>
<feature type="transmembrane region" description="Helical" evidence="6">
    <location>
        <begin position="6"/>
        <end position="31"/>
    </location>
</feature>
<dbReference type="GO" id="GO:0005886">
    <property type="term" value="C:plasma membrane"/>
    <property type="evidence" value="ECO:0007669"/>
    <property type="project" value="UniProtKB-SubCell"/>
</dbReference>
<evidence type="ECO:0000256" key="5">
    <source>
        <dbReference type="ARBA" id="ARBA00023136"/>
    </source>
</evidence>
<dbReference type="GO" id="GO:0015171">
    <property type="term" value="F:amino acid transmembrane transporter activity"/>
    <property type="evidence" value="ECO:0007669"/>
    <property type="project" value="TreeGrafter"/>
</dbReference>
<dbReference type="EMBL" id="FOET01000005">
    <property type="protein sequence ID" value="SEQ26341.1"/>
    <property type="molecule type" value="Genomic_DNA"/>
</dbReference>
<dbReference type="Proteomes" id="UP000199055">
    <property type="component" value="Unassembled WGS sequence"/>
</dbReference>
<feature type="transmembrane region" description="Helical" evidence="6">
    <location>
        <begin position="43"/>
        <end position="68"/>
    </location>
</feature>
<dbReference type="PANTHER" id="PTHR30086:SF20">
    <property type="entry name" value="ARGININE EXPORTER PROTEIN ARGO-RELATED"/>
    <property type="match status" value="1"/>
</dbReference>
<feature type="transmembrane region" description="Helical" evidence="6">
    <location>
        <begin position="152"/>
        <end position="177"/>
    </location>
</feature>
<name>A0A1H9EKY2_9ACTN</name>
<evidence type="ECO:0000256" key="6">
    <source>
        <dbReference type="SAM" id="Phobius"/>
    </source>
</evidence>
<feature type="transmembrane region" description="Helical" evidence="6">
    <location>
        <begin position="74"/>
        <end position="91"/>
    </location>
</feature>
<keyword evidence="8" id="KW-1185">Reference proteome</keyword>
<evidence type="ECO:0000256" key="3">
    <source>
        <dbReference type="ARBA" id="ARBA00022692"/>
    </source>
</evidence>
<keyword evidence="3 6" id="KW-0812">Transmembrane</keyword>
<dbReference type="PANTHER" id="PTHR30086">
    <property type="entry name" value="ARGININE EXPORTER PROTEIN ARGO"/>
    <property type="match status" value="1"/>
</dbReference>
<sequence>MFGLGLASYTVFVMAVLVICVTPGPDMVYILTHGISQGTRAGLLASLGMSAGMACHTLAVALGVATLVQSSETAYQVLRYAGAVYLLYLAWHTLRDSSGTTFDGEHTAAPPMTVFRRATIVNLLNPKIIIFYLAFLPQFVTPSAGSPALQLLALGVTFTVIGLLVDCVIALLSGRIGERLRKRPGSGTWLNRLAGVVFLGLAAKVAIA</sequence>
<evidence type="ECO:0000256" key="2">
    <source>
        <dbReference type="ARBA" id="ARBA00022475"/>
    </source>
</evidence>
<dbReference type="PIRSF" id="PIRSF006324">
    <property type="entry name" value="LeuE"/>
    <property type="match status" value="1"/>
</dbReference>
<dbReference type="RefSeq" id="WP_093658929.1">
    <property type="nucleotide sequence ID" value="NZ_FOET01000005.1"/>
</dbReference>
<dbReference type="Pfam" id="PF01810">
    <property type="entry name" value="LysE"/>
    <property type="match status" value="1"/>
</dbReference>